<sequence length="357" mass="41989">MFFQHNFKFNDNLIEKKHLISFFEQDSKCNLRTAPKLTHSHIFPGPFEKMKVFLAAQVFSQSVAAGMETYLVSNKLESSSKATIDFIENMDKLFDIFNSSRRPTSKNFNRPFKQTKEQEDHLKYVHNFFTNLIIISKKEQTDVINRMKFINEKANCINDLDAILTQIPTDSDLDISTLFADKTPFQFKKTCPLSIGHVDYRNLEIPEQNAFIYVCGYIMSKFLTRHSCEICLEYAKTQKNLDPSFLLCFFKAYENAEKSTFGNLNMPHENFYNYVYSLESEFINSFPILSVEKGIGDKLKMRMLNIDYEHPCPNFDKDYLLNFFLRFRIYASIKFLNRHLVSEKKIKNRKLAILQHL</sequence>
<dbReference type="AlphaFoldDB" id="A0AAV0WUN9"/>
<reference evidence="2 3" key="1">
    <citation type="submission" date="2023-01" db="EMBL/GenBank/DDBJ databases">
        <authorList>
            <person name="Whitehead M."/>
        </authorList>
    </citation>
    <scope>NUCLEOTIDE SEQUENCE [LARGE SCALE GENOMIC DNA]</scope>
</reference>
<comment type="caution">
    <text evidence="2">The sequence shown here is derived from an EMBL/GenBank/DDBJ whole genome shotgun (WGS) entry which is preliminary data.</text>
</comment>
<accession>A0AAV0WUN9</accession>
<gene>
    <name evidence="2" type="ORF">MEUPH1_LOCUS14801</name>
</gene>
<evidence type="ECO:0000313" key="2">
    <source>
        <dbReference type="EMBL" id="CAI6359383.1"/>
    </source>
</evidence>
<evidence type="ECO:0000259" key="1">
    <source>
        <dbReference type="Pfam" id="PF21788"/>
    </source>
</evidence>
<proteinExistence type="predicted"/>
<protein>
    <recommendedName>
        <fullName evidence="1">Transposable element P transposase-like GTP-binding insertion domain-containing protein</fullName>
    </recommendedName>
</protein>
<keyword evidence="3" id="KW-1185">Reference proteome</keyword>
<evidence type="ECO:0000313" key="3">
    <source>
        <dbReference type="Proteomes" id="UP001160148"/>
    </source>
</evidence>
<dbReference type="Pfam" id="PF21788">
    <property type="entry name" value="TNP-like_GBD"/>
    <property type="match status" value="1"/>
</dbReference>
<dbReference type="Proteomes" id="UP001160148">
    <property type="component" value="Unassembled WGS sequence"/>
</dbReference>
<dbReference type="EMBL" id="CARXXK010000002">
    <property type="protein sequence ID" value="CAI6359383.1"/>
    <property type="molecule type" value="Genomic_DNA"/>
</dbReference>
<feature type="domain" description="Transposable element P transposase-like GTP-binding insertion" evidence="1">
    <location>
        <begin position="6"/>
        <end position="111"/>
    </location>
</feature>
<dbReference type="InterPro" id="IPR048366">
    <property type="entry name" value="TNP-like_GBD"/>
</dbReference>
<name>A0AAV0WUN9_9HEMI</name>
<organism evidence="2 3">
    <name type="scientific">Macrosiphum euphorbiae</name>
    <name type="common">potato aphid</name>
    <dbReference type="NCBI Taxonomy" id="13131"/>
    <lineage>
        <taxon>Eukaryota</taxon>
        <taxon>Metazoa</taxon>
        <taxon>Ecdysozoa</taxon>
        <taxon>Arthropoda</taxon>
        <taxon>Hexapoda</taxon>
        <taxon>Insecta</taxon>
        <taxon>Pterygota</taxon>
        <taxon>Neoptera</taxon>
        <taxon>Paraneoptera</taxon>
        <taxon>Hemiptera</taxon>
        <taxon>Sternorrhyncha</taxon>
        <taxon>Aphidomorpha</taxon>
        <taxon>Aphidoidea</taxon>
        <taxon>Aphididae</taxon>
        <taxon>Macrosiphini</taxon>
        <taxon>Macrosiphum</taxon>
    </lineage>
</organism>